<feature type="chain" id="PRO_5017742332" description="Lipoprotein" evidence="1">
    <location>
        <begin position="23"/>
        <end position="303"/>
    </location>
</feature>
<name>A0A3E0TQ99_9GAMM</name>
<organism evidence="2 3">
    <name type="scientific">Thalassotalea euphylliae</name>
    <dbReference type="NCBI Taxonomy" id="1655234"/>
    <lineage>
        <taxon>Bacteria</taxon>
        <taxon>Pseudomonadati</taxon>
        <taxon>Pseudomonadota</taxon>
        <taxon>Gammaproteobacteria</taxon>
        <taxon>Alteromonadales</taxon>
        <taxon>Colwelliaceae</taxon>
        <taxon>Thalassotalea</taxon>
    </lineage>
</organism>
<keyword evidence="1" id="KW-0732">Signal</keyword>
<dbReference type="RefSeq" id="WP_116007819.1">
    <property type="nucleotide sequence ID" value="NZ_QUOU01000001.1"/>
</dbReference>
<reference evidence="2 3" key="1">
    <citation type="submission" date="2018-08" db="EMBL/GenBank/DDBJ databases">
        <title>Thalassotalea euphylliae genome.</title>
        <authorList>
            <person name="Summers S."/>
            <person name="Rice S.A."/>
            <person name="Freckelton M.L."/>
            <person name="Nedved B.T."/>
            <person name="Hadfield M.G."/>
        </authorList>
    </citation>
    <scope>NUCLEOTIDE SEQUENCE [LARGE SCALE GENOMIC DNA]</scope>
    <source>
        <strain evidence="2 3">H1</strain>
    </source>
</reference>
<evidence type="ECO:0000256" key="1">
    <source>
        <dbReference type="SAM" id="SignalP"/>
    </source>
</evidence>
<dbReference type="PROSITE" id="PS51257">
    <property type="entry name" value="PROKAR_LIPOPROTEIN"/>
    <property type="match status" value="1"/>
</dbReference>
<dbReference type="Proteomes" id="UP000256478">
    <property type="component" value="Unassembled WGS sequence"/>
</dbReference>
<protein>
    <recommendedName>
        <fullName evidence="4">Lipoprotein</fullName>
    </recommendedName>
</protein>
<dbReference type="EMBL" id="QUOU01000001">
    <property type="protein sequence ID" value="REL26709.1"/>
    <property type="molecule type" value="Genomic_DNA"/>
</dbReference>
<gene>
    <name evidence="2" type="ORF">DXX93_09055</name>
</gene>
<accession>A0A3E0TQ99</accession>
<feature type="signal peptide" evidence="1">
    <location>
        <begin position="1"/>
        <end position="22"/>
    </location>
</feature>
<dbReference type="AlphaFoldDB" id="A0A3E0TQ99"/>
<evidence type="ECO:0000313" key="3">
    <source>
        <dbReference type="Proteomes" id="UP000256478"/>
    </source>
</evidence>
<evidence type="ECO:0008006" key="4">
    <source>
        <dbReference type="Google" id="ProtNLM"/>
    </source>
</evidence>
<proteinExistence type="predicted"/>
<comment type="caution">
    <text evidence="2">The sequence shown here is derived from an EMBL/GenBank/DDBJ whole genome shotgun (WGS) entry which is preliminary data.</text>
</comment>
<sequence length="303" mass="33846">MKNFSRSSKAIKIFTSVAVAAAALVFLSSCKLTSAKHQFAAEQYFAAKAQQAIRDKQWQQAEIYANARQSVNPSQDGQSERQTINAHRSQAIASLTSQLTQKNTNQVEILRSLLTIEPSNSDYFQQLRSLVTKQQMARLARKHHRREIAWQAQFDSLAKTQTAATNKAKNKGQSKAVNAEVAVKSAAPIAGNQATAKPFDNKRWQRTFATLIEQGQLANAANILIAQSHSAANQNTNTQTFIAEKRSALVEALYQKGQIVFATSINEAIKLWQLCVELDQQYQKAKIKLMMAYKVQKNFNEIE</sequence>
<evidence type="ECO:0000313" key="2">
    <source>
        <dbReference type="EMBL" id="REL26709.1"/>
    </source>
</evidence>